<gene>
    <name evidence="2" type="ORF">CJP16_12335</name>
</gene>
<keyword evidence="3" id="KW-1185">Reference proteome</keyword>
<reference evidence="2 3" key="1">
    <citation type="journal article" date="2017" name="Front. Microbiol.">
        <title>Strong Genomic and Phenotypic Heterogeneity in the Aeromonas sobria Species Complex.</title>
        <authorList>
            <person name="Gauthier J."/>
            <person name="Vincent A.T."/>
            <person name="Charette S.J."/>
            <person name="Derome N."/>
        </authorList>
    </citation>
    <scope>NUCLEOTIDE SEQUENCE [LARGE SCALE GENOMIC DNA]</scope>
    <source>
        <strain evidence="2 3">TM18</strain>
    </source>
</reference>
<dbReference type="Proteomes" id="UP000233467">
    <property type="component" value="Unassembled WGS sequence"/>
</dbReference>
<dbReference type="AlphaFoldDB" id="A0A2N3IXF4"/>
<dbReference type="InterPro" id="IPR038740">
    <property type="entry name" value="BioF2-like_GNAT_dom"/>
</dbReference>
<evidence type="ECO:0000313" key="2">
    <source>
        <dbReference type="EMBL" id="PKQ77419.1"/>
    </source>
</evidence>
<dbReference type="SUPFAM" id="SSF55729">
    <property type="entry name" value="Acyl-CoA N-acyltransferases (Nat)"/>
    <property type="match status" value="1"/>
</dbReference>
<organism evidence="2 3">
    <name type="scientific">Aeromonas sobria</name>
    <dbReference type="NCBI Taxonomy" id="646"/>
    <lineage>
        <taxon>Bacteria</taxon>
        <taxon>Pseudomonadati</taxon>
        <taxon>Pseudomonadota</taxon>
        <taxon>Gammaproteobacteria</taxon>
        <taxon>Aeromonadales</taxon>
        <taxon>Aeromonadaceae</taxon>
        <taxon>Aeromonas</taxon>
    </lineage>
</organism>
<comment type="caution">
    <text evidence="2">The sequence shown here is derived from an EMBL/GenBank/DDBJ whole genome shotgun (WGS) entry which is preliminary data.</text>
</comment>
<evidence type="ECO:0000259" key="1">
    <source>
        <dbReference type="Pfam" id="PF13480"/>
    </source>
</evidence>
<dbReference type="InterPro" id="IPR016181">
    <property type="entry name" value="Acyl_CoA_acyltransferase"/>
</dbReference>
<name>A0A2N3IXF4_AERSO</name>
<accession>A0A2N3IXF4</accession>
<protein>
    <recommendedName>
        <fullName evidence="1">BioF2-like acetyltransferase domain-containing protein</fullName>
    </recommendedName>
</protein>
<dbReference type="RefSeq" id="WP_101324917.1">
    <property type="nucleotide sequence ID" value="NZ_NQMM01000032.1"/>
</dbReference>
<dbReference type="EMBL" id="NQMM01000032">
    <property type="protein sequence ID" value="PKQ77419.1"/>
    <property type="molecule type" value="Genomic_DNA"/>
</dbReference>
<sequence>MEIKCLQSITQIEPAAFKYFHQQANGSIFYDYRFLRALEEQPLLPHLKTYYLIAQKNNKLCGFLPVYLQTDVDPFGVLTASLGYPFNEDTRALFSHVMHVTDSALLHIGDSAEVFPALLTALDKLAQEERVLSYGLLNLTTENSEQIRRYATEWKNNFMWNRFSCDLRPFGSLEHIIAGLNAEGRREANRQRRKFEQAGGEVRWLPVSAVNLHEVTALCQKTTARNGTPHYYPSEAVSHLLQSVEAFTHIVELRQNGLLAGIGIVFIDGKKLHLWAVGMDYSIADFSPYTLLYLDIYRFALANGIETFEAGRTTQRIKERLGFSAVPLYSVTKQRGLYV</sequence>
<proteinExistence type="predicted"/>
<dbReference type="Pfam" id="PF13480">
    <property type="entry name" value="Acetyltransf_6"/>
    <property type="match status" value="1"/>
</dbReference>
<feature type="domain" description="BioF2-like acetyltransferase" evidence="1">
    <location>
        <begin position="184"/>
        <end position="318"/>
    </location>
</feature>
<evidence type="ECO:0000313" key="3">
    <source>
        <dbReference type="Proteomes" id="UP000233467"/>
    </source>
</evidence>
<dbReference type="Gene3D" id="3.40.630.30">
    <property type="match status" value="1"/>
</dbReference>